<name>A0A411YC77_9ACTN</name>
<dbReference type="Proteomes" id="UP000291469">
    <property type="component" value="Chromosome"/>
</dbReference>
<dbReference type="OrthoDB" id="6077212at2"/>
<dbReference type="RefSeq" id="WP_131153806.1">
    <property type="nucleotide sequence ID" value="NZ_CP036402.1"/>
</dbReference>
<evidence type="ECO:0000259" key="5">
    <source>
        <dbReference type="PROSITE" id="PS50977"/>
    </source>
</evidence>
<dbReference type="GO" id="GO:0045892">
    <property type="term" value="P:negative regulation of DNA-templated transcription"/>
    <property type="evidence" value="ECO:0007669"/>
    <property type="project" value="UniProtKB-ARBA"/>
</dbReference>
<dbReference type="KEGG" id="erz:ER308_04100"/>
<reference evidence="6 7" key="1">
    <citation type="submission" date="2019-01" db="EMBL/GenBank/DDBJ databases">
        <title>Egibacter rhizosphaerae EGI 80759T.</title>
        <authorList>
            <person name="Chen D.-D."/>
            <person name="Tian Y."/>
            <person name="Jiao J.-Y."/>
            <person name="Zhang X.-T."/>
            <person name="Zhang Y.-G."/>
            <person name="Zhang Y."/>
            <person name="Xiao M."/>
            <person name="Shu W.-S."/>
            <person name="Li W.-J."/>
        </authorList>
    </citation>
    <scope>NUCLEOTIDE SEQUENCE [LARGE SCALE GENOMIC DNA]</scope>
    <source>
        <strain evidence="6 7">EGI 80759</strain>
    </source>
</reference>
<dbReference type="FunFam" id="1.10.10.60:FF:000141">
    <property type="entry name" value="TetR family transcriptional regulator"/>
    <property type="match status" value="1"/>
</dbReference>
<dbReference type="PROSITE" id="PS50977">
    <property type="entry name" value="HTH_TETR_2"/>
    <property type="match status" value="1"/>
</dbReference>
<dbReference type="GO" id="GO:0003700">
    <property type="term" value="F:DNA-binding transcription factor activity"/>
    <property type="evidence" value="ECO:0007669"/>
    <property type="project" value="TreeGrafter"/>
</dbReference>
<dbReference type="AlphaFoldDB" id="A0A411YC77"/>
<dbReference type="PRINTS" id="PR00455">
    <property type="entry name" value="HTHTETR"/>
</dbReference>
<evidence type="ECO:0000256" key="3">
    <source>
        <dbReference type="ARBA" id="ARBA00023163"/>
    </source>
</evidence>
<dbReference type="PANTHER" id="PTHR30055:SF226">
    <property type="entry name" value="HTH-TYPE TRANSCRIPTIONAL REGULATOR PKSA"/>
    <property type="match status" value="1"/>
</dbReference>
<dbReference type="InterPro" id="IPR050109">
    <property type="entry name" value="HTH-type_TetR-like_transc_reg"/>
</dbReference>
<dbReference type="Gene3D" id="1.10.357.10">
    <property type="entry name" value="Tetracycline Repressor, domain 2"/>
    <property type="match status" value="1"/>
</dbReference>
<sequence length="214" mass="22752">MAEYAGANGRTARSREKAAQIRAAARRLFLANGVSATSMNAITAEAGVSKQTVYAYFPSKEALLEDVLAELVGRRAEQWQALHGDGAPLTSTDELRGELTSLAEVIVEALLQPDYVGTVRIVITEAARDPALGERFANAVARPVLAAVAATLRRGQEGGAVRAEVSEDAPRLLVGALLTFVLLEGLLRPDLLERPPRARIDALVGDFLRGIASP</sequence>
<dbReference type="SUPFAM" id="SSF48498">
    <property type="entry name" value="Tetracyclin repressor-like, C-terminal domain"/>
    <property type="match status" value="1"/>
</dbReference>
<organism evidence="6 7">
    <name type="scientific">Egibacter rhizosphaerae</name>
    <dbReference type="NCBI Taxonomy" id="1670831"/>
    <lineage>
        <taxon>Bacteria</taxon>
        <taxon>Bacillati</taxon>
        <taxon>Actinomycetota</taxon>
        <taxon>Nitriliruptoria</taxon>
        <taxon>Egibacterales</taxon>
        <taxon>Egibacteraceae</taxon>
        <taxon>Egibacter</taxon>
    </lineage>
</organism>
<feature type="DNA-binding region" description="H-T-H motif" evidence="4">
    <location>
        <begin position="38"/>
        <end position="57"/>
    </location>
</feature>
<evidence type="ECO:0000313" key="7">
    <source>
        <dbReference type="Proteomes" id="UP000291469"/>
    </source>
</evidence>
<evidence type="ECO:0000256" key="2">
    <source>
        <dbReference type="ARBA" id="ARBA00023125"/>
    </source>
</evidence>
<dbReference type="EMBL" id="CP036402">
    <property type="protein sequence ID" value="QBI18809.1"/>
    <property type="molecule type" value="Genomic_DNA"/>
</dbReference>
<dbReference type="Pfam" id="PF14246">
    <property type="entry name" value="TetR_C_7"/>
    <property type="match status" value="1"/>
</dbReference>
<protein>
    <submittedName>
        <fullName evidence="6">TetR/AcrR family transcriptional regulator</fullName>
    </submittedName>
</protein>
<dbReference type="InterPro" id="IPR001647">
    <property type="entry name" value="HTH_TetR"/>
</dbReference>
<evidence type="ECO:0000313" key="6">
    <source>
        <dbReference type="EMBL" id="QBI18809.1"/>
    </source>
</evidence>
<keyword evidence="1" id="KW-0805">Transcription regulation</keyword>
<dbReference type="SUPFAM" id="SSF46689">
    <property type="entry name" value="Homeodomain-like"/>
    <property type="match status" value="1"/>
</dbReference>
<accession>A0A411YC77</accession>
<dbReference type="InterPro" id="IPR009057">
    <property type="entry name" value="Homeodomain-like_sf"/>
</dbReference>
<evidence type="ECO:0000256" key="1">
    <source>
        <dbReference type="ARBA" id="ARBA00023015"/>
    </source>
</evidence>
<evidence type="ECO:0000256" key="4">
    <source>
        <dbReference type="PROSITE-ProRule" id="PRU00335"/>
    </source>
</evidence>
<keyword evidence="2 4" id="KW-0238">DNA-binding</keyword>
<dbReference type="Pfam" id="PF00440">
    <property type="entry name" value="TetR_N"/>
    <property type="match status" value="1"/>
</dbReference>
<proteinExistence type="predicted"/>
<dbReference type="InterPro" id="IPR039536">
    <property type="entry name" value="TetR_C_Proteobacteria"/>
</dbReference>
<dbReference type="GO" id="GO:0000976">
    <property type="term" value="F:transcription cis-regulatory region binding"/>
    <property type="evidence" value="ECO:0007669"/>
    <property type="project" value="TreeGrafter"/>
</dbReference>
<feature type="domain" description="HTH tetR-type" evidence="5">
    <location>
        <begin position="15"/>
        <end position="75"/>
    </location>
</feature>
<keyword evidence="3" id="KW-0804">Transcription</keyword>
<dbReference type="InterPro" id="IPR036271">
    <property type="entry name" value="Tet_transcr_reg_TetR-rel_C_sf"/>
</dbReference>
<gene>
    <name evidence="6" type="ORF">ER308_04100</name>
</gene>
<dbReference type="PANTHER" id="PTHR30055">
    <property type="entry name" value="HTH-TYPE TRANSCRIPTIONAL REGULATOR RUTR"/>
    <property type="match status" value="1"/>
</dbReference>
<keyword evidence="7" id="KW-1185">Reference proteome</keyword>